<accession>A0A4R1F8U6</accession>
<organism evidence="1 2">
    <name type="scientific">Cocleimonas flava</name>
    <dbReference type="NCBI Taxonomy" id="634765"/>
    <lineage>
        <taxon>Bacteria</taxon>
        <taxon>Pseudomonadati</taxon>
        <taxon>Pseudomonadota</taxon>
        <taxon>Gammaproteobacteria</taxon>
        <taxon>Thiotrichales</taxon>
        <taxon>Thiotrichaceae</taxon>
        <taxon>Cocleimonas</taxon>
    </lineage>
</organism>
<dbReference type="Proteomes" id="UP000294887">
    <property type="component" value="Unassembled WGS sequence"/>
</dbReference>
<gene>
    <name evidence="1" type="ORF">EV695_0108</name>
</gene>
<evidence type="ECO:0000313" key="1">
    <source>
        <dbReference type="EMBL" id="TCJ88268.1"/>
    </source>
</evidence>
<protein>
    <submittedName>
        <fullName evidence="1">Uncharacterized protein</fullName>
    </submittedName>
</protein>
<proteinExistence type="predicted"/>
<keyword evidence="2" id="KW-1185">Reference proteome</keyword>
<dbReference type="AlphaFoldDB" id="A0A4R1F8U6"/>
<name>A0A4R1F8U6_9GAMM</name>
<dbReference type="Pfam" id="PF19669">
    <property type="entry name" value="DUF6172"/>
    <property type="match status" value="1"/>
</dbReference>
<dbReference type="RefSeq" id="WP_131903979.1">
    <property type="nucleotide sequence ID" value="NZ_BAAAFU010000008.1"/>
</dbReference>
<dbReference type="EMBL" id="SMFQ01000002">
    <property type="protein sequence ID" value="TCJ88268.1"/>
    <property type="molecule type" value="Genomic_DNA"/>
</dbReference>
<comment type="caution">
    <text evidence="1">The sequence shown here is derived from an EMBL/GenBank/DDBJ whole genome shotgun (WGS) entry which is preliminary data.</text>
</comment>
<dbReference type="OrthoDB" id="9794656at2"/>
<evidence type="ECO:0000313" key="2">
    <source>
        <dbReference type="Proteomes" id="UP000294887"/>
    </source>
</evidence>
<dbReference type="InterPro" id="IPR046170">
    <property type="entry name" value="DUF6172"/>
</dbReference>
<sequence>MKKTFKLVHPKIKTPRIVDSIKHEIKKFLKKERSKNLPTDAKYWSFDCKVGQTEETANKVPLLALTDSIDDLVVNNAKTIYVELTAKGVATIDEND</sequence>
<reference evidence="1 2" key="1">
    <citation type="submission" date="2019-03" db="EMBL/GenBank/DDBJ databases">
        <title>Genomic Encyclopedia of Type Strains, Phase IV (KMG-IV): sequencing the most valuable type-strain genomes for metagenomic binning, comparative biology and taxonomic classification.</title>
        <authorList>
            <person name="Goeker M."/>
        </authorList>
    </citation>
    <scope>NUCLEOTIDE SEQUENCE [LARGE SCALE GENOMIC DNA]</scope>
    <source>
        <strain evidence="1 2">DSM 24830</strain>
    </source>
</reference>